<dbReference type="GO" id="GO:0005005">
    <property type="term" value="F:transmembrane-ephrin receptor activity"/>
    <property type="evidence" value="ECO:0007669"/>
    <property type="project" value="TreeGrafter"/>
</dbReference>
<dbReference type="InterPro" id="IPR013783">
    <property type="entry name" value="Ig-like_fold"/>
</dbReference>
<keyword evidence="3" id="KW-0547">Nucleotide-binding</keyword>
<dbReference type="EMBL" id="CASHTH010002070">
    <property type="protein sequence ID" value="CAI8024311.1"/>
    <property type="molecule type" value="Genomic_DNA"/>
</dbReference>
<dbReference type="PANTHER" id="PTHR46877:SF14">
    <property type="entry name" value="RECEPTOR PROTEIN-TYROSINE KINASE"/>
    <property type="match status" value="1"/>
</dbReference>
<feature type="domain" description="Fibronectin type-III" evidence="8">
    <location>
        <begin position="84"/>
        <end position="136"/>
    </location>
</feature>
<evidence type="ECO:0000256" key="6">
    <source>
        <dbReference type="ARBA" id="ARBA00023136"/>
    </source>
</evidence>
<evidence type="ECO:0000256" key="2">
    <source>
        <dbReference type="ARBA" id="ARBA00022692"/>
    </source>
</evidence>
<evidence type="ECO:0000256" key="4">
    <source>
        <dbReference type="ARBA" id="ARBA00022840"/>
    </source>
</evidence>
<dbReference type="PANTHER" id="PTHR46877">
    <property type="entry name" value="EPH RECEPTOR A5"/>
    <property type="match status" value="1"/>
</dbReference>
<dbReference type="PROSITE" id="PS50853">
    <property type="entry name" value="FN3"/>
    <property type="match status" value="1"/>
</dbReference>
<dbReference type="Gene3D" id="2.60.40.10">
    <property type="entry name" value="Immunoglobulins"/>
    <property type="match status" value="1"/>
</dbReference>
<gene>
    <name evidence="9" type="ORF">GBAR_LOCUS14132</name>
</gene>
<reference evidence="9" key="1">
    <citation type="submission" date="2023-03" db="EMBL/GenBank/DDBJ databases">
        <authorList>
            <person name="Steffen K."/>
            <person name="Cardenas P."/>
        </authorList>
    </citation>
    <scope>NUCLEOTIDE SEQUENCE</scope>
</reference>
<protein>
    <submittedName>
        <fullName evidence="9">Ephrin type-A receptor 1</fullName>
    </submittedName>
</protein>
<evidence type="ECO:0000256" key="5">
    <source>
        <dbReference type="ARBA" id="ARBA00022989"/>
    </source>
</evidence>
<dbReference type="CDD" id="cd00063">
    <property type="entry name" value="FN3"/>
    <property type="match status" value="1"/>
</dbReference>
<organism evidence="9 10">
    <name type="scientific">Geodia barretti</name>
    <name type="common">Barrett's horny sponge</name>
    <dbReference type="NCBI Taxonomy" id="519541"/>
    <lineage>
        <taxon>Eukaryota</taxon>
        <taxon>Metazoa</taxon>
        <taxon>Porifera</taxon>
        <taxon>Demospongiae</taxon>
        <taxon>Heteroscleromorpha</taxon>
        <taxon>Tetractinellida</taxon>
        <taxon>Astrophorina</taxon>
        <taxon>Geodiidae</taxon>
        <taxon>Geodia</taxon>
    </lineage>
</organism>
<dbReference type="Gene3D" id="2.10.50.10">
    <property type="entry name" value="Tumor Necrosis Factor Receptor, subunit A, domain 2"/>
    <property type="match status" value="1"/>
</dbReference>
<keyword evidence="10" id="KW-1185">Reference proteome</keyword>
<evidence type="ECO:0000313" key="10">
    <source>
        <dbReference type="Proteomes" id="UP001174909"/>
    </source>
</evidence>
<comment type="subcellular location">
    <subcellularLocation>
        <location evidence="1">Membrane</location>
        <topology evidence="1">Single-pass membrane protein</topology>
    </subcellularLocation>
</comment>
<feature type="non-terminal residue" evidence="9">
    <location>
        <position position="136"/>
    </location>
</feature>
<dbReference type="AlphaFoldDB" id="A0AA35WPE1"/>
<dbReference type="GO" id="GO:0005886">
    <property type="term" value="C:plasma membrane"/>
    <property type="evidence" value="ECO:0007669"/>
    <property type="project" value="TreeGrafter"/>
</dbReference>
<accession>A0AA35WPE1</accession>
<dbReference type="SUPFAM" id="SSF49265">
    <property type="entry name" value="Fibronectin type III"/>
    <property type="match status" value="1"/>
</dbReference>
<evidence type="ECO:0000256" key="3">
    <source>
        <dbReference type="ARBA" id="ARBA00022741"/>
    </source>
</evidence>
<keyword evidence="6" id="KW-0472">Membrane</keyword>
<dbReference type="Proteomes" id="UP001174909">
    <property type="component" value="Unassembled WGS sequence"/>
</dbReference>
<keyword evidence="2" id="KW-0812">Transmembrane</keyword>
<evidence type="ECO:0000256" key="7">
    <source>
        <dbReference type="ARBA" id="ARBA00023170"/>
    </source>
</evidence>
<proteinExistence type="predicted"/>
<dbReference type="GO" id="GO:0005524">
    <property type="term" value="F:ATP binding"/>
    <property type="evidence" value="ECO:0007669"/>
    <property type="project" value="UniProtKB-KW"/>
</dbReference>
<dbReference type="InterPro" id="IPR009030">
    <property type="entry name" value="Growth_fac_rcpt_cys_sf"/>
</dbReference>
<keyword evidence="5" id="KW-1133">Transmembrane helix</keyword>
<keyword evidence="4" id="KW-0067">ATP-binding</keyword>
<sequence>MEITQVTGCIVLKACEAGEYRSEEDTVCQKCPSNTIGTRRAACACPCLDGYFRNTETLTRPEALQYVGNSSEKPGNMCTKPPGAPRDLDIVAVSPNDIEINWKPPRDDGGRTDLYYQVEHRDPDNLGSYTGTVYLG</sequence>
<name>A0AA35WPE1_GEOBA</name>
<evidence type="ECO:0000313" key="9">
    <source>
        <dbReference type="EMBL" id="CAI8024311.1"/>
    </source>
</evidence>
<evidence type="ECO:0000256" key="1">
    <source>
        <dbReference type="ARBA" id="ARBA00004167"/>
    </source>
</evidence>
<dbReference type="InterPro" id="IPR036116">
    <property type="entry name" value="FN3_sf"/>
</dbReference>
<evidence type="ECO:0000259" key="8">
    <source>
        <dbReference type="PROSITE" id="PS50853"/>
    </source>
</evidence>
<comment type="caution">
    <text evidence="9">The sequence shown here is derived from an EMBL/GenBank/DDBJ whole genome shotgun (WGS) entry which is preliminary data.</text>
</comment>
<keyword evidence="7 9" id="KW-0675">Receptor</keyword>
<dbReference type="InterPro" id="IPR050449">
    <property type="entry name" value="Ephrin_rcpt_TKs"/>
</dbReference>
<dbReference type="SUPFAM" id="SSF57184">
    <property type="entry name" value="Growth factor receptor domain"/>
    <property type="match status" value="1"/>
</dbReference>
<dbReference type="InterPro" id="IPR003961">
    <property type="entry name" value="FN3_dom"/>
</dbReference>